<dbReference type="GO" id="GO:0042790">
    <property type="term" value="P:nucleolar large rRNA transcription by RNA polymerase I"/>
    <property type="evidence" value="ECO:0007669"/>
    <property type="project" value="InterPro"/>
</dbReference>
<gene>
    <name evidence="2" type="ORF">KCU76_g2876</name>
</gene>
<feature type="compositionally biased region" description="Basic and acidic residues" evidence="1">
    <location>
        <begin position="813"/>
        <end position="903"/>
    </location>
</feature>
<feature type="compositionally biased region" description="Polar residues" evidence="1">
    <location>
        <begin position="683"/>
        <end position="693"/>
    </location>
</feature>
<dbReference type="InterPro" id="IPR039601">
    <property type="entry name" value="Rrn5"/>
</dbReference>
<comment type="caution">
    <text evidence="2">The sequence shown here is derived from an EMBL/GenBank/DDBJ whole genome shotgun (WGS) entry which is preliminary data.</text>
</comment>
<feature type="compositionally biased region" description="Basic residues" evidence="1">
    <location>
        <begin position="54"/>
        <end position="65"/>
    </location>
</feature>
<organism evidence="2 3">
    <name type="scientific">Aureobasidium melanogenum</name>
    <name type="common">Aureobasidium pullulans var. melanogenum</name>
    <dbReference type="NCBI Taxonomy" id="46634"/>
    <lineage>
        <taxon>Eukaryota</taxon>
        <taxon>Fungi</taxon>
        <taxon>Dikarya</taxon>
        <taxon>Ascomycota</taxon>
        <taxon>Pezizomycotina</taxon>
        <taxon>Dothideomycetes</taxon>
        <taxon>Dothideomycetidae</taxon>
        <taxon>Dothideales</taxon>
        <taxon>Saccotheciaceae</taxon>
        <taxon>Aureobasidium</taxon>
    </lineage>
</organism>
<evidence type="ECO:0008006" key="4">
    <source>
        <dbReference type="Google" id="ProtNLM"/>
    </source>
</evidence>
<accession>A0A9P8ES42</accession>
<feature type="compositionally biased region" description="Polar residues" evidence="1">
    <location>
        <begin position="468"/>
        <end position="480"/>
    </location>
</feature>
<feature type="compositionally biased region" description="Acidic residues" evidence="1">
    <location>
        <begin position="30"/>
        <end position="41"/>
    </location>
</feature>
<dbReference type="GO" id="GO:0000500">
    <property type="term" value="C:RNA polymerase I upstream activating factor complex"/>
    <property type="evidence" value="ECO:0007669"/>
    <property type="project" value="InterPro"/>
</dbReference>
<feature type="compositionally biased region" description="Polar residues" evidence="1">
    <location>
        <begin position="909"/>
        <end position="918"/>
    </location>
</feature>
<feature type="compositionally biased region" description="Basic and acidic residues" evidence="1">
    <location>
        <begin position="42"/>
        <end position="53"/>
    </location>
</feature>
<dbReference type="EMBL" id="JAHFXF010000073">
    <property type="protein sequence ID" value="KAG9697601.1"/>
    <property type="molecule type" value="Genomic_DNA"/>
</dbReference>
<dbReference type="Proteomes" id="UP000779574">
    <property type="component" value="Unassembled WGS sequence"/>
</dbReference>
<evidence type="ECO:0000313" key="2">
    <source>
        <dbReference type="EMBL" id="KAG9697601.1"/>
    </source>
</evidence>
<dbReference type="GO" id="GO:0001181">
    <property type="term" value="F:RNA polymerase I general transcription initiation factor activity"/>
    <property type="evidence" value="ECO:0007669"/>
    <property type="project" value="TreeGrafter"/>
</dbReference>
<evidence type="ECO:0000256" key="1">
    <source>
        <dbReference type="SAM" id="MobiDB-lite"/>
    </source>
</evidence>
<feature type="compositionally biased region" description="Acidic residues" evidence="1">
    <location>
        <begin position="482"/>
        <end position="491"/>
    </location>
</feature>
<feature type="compositionally biased region" description="Basic and acidic residues" evidence="1">
    <location>
        <begin position="778"/>
        <end position="805"/>
    </location>
</feature>
<feature type="compositionally biased region" description="Polar residues" evidence="1">
    <location>
        <begin position="19"/>
        <end position="28"/>
    </location>
</feature>
<dbReference type="GO" id="GO:0006361">
    <property type="term" value="P:transcription initiation at RNA polymerase I promoter"/>
    <property type="evidence" value="ECO:0007669"/>
    <property type="project" value="TreeGrafter"/>
</dbReference>
<dbReference type="CDD" id="cd00167">
    <property type="entry name" value="SANT"/>
    <property type="match status" value="1"/>
</dbReference>
<feature type="region of interest" description="Disordered" evidence="1">
    <location>
        <begin position="1"/>
        <end position="77"/>
    </location>
</feature>
<name>A0A9P8ES42_AURME</name>
<feature type="compositionally biased region" description="Basic residues" evidence="1">
    <location>
        <begin position="919"/>
        <end position="930"/>
    </location>
</feature>
<dbReference type="AlphaFoldDB" id="A0A9P8ES42"/>
<feature type="region of interest" description="Disordered" evidence="1">
    <location>
        <begin position="774"/>
        <end position="930"/>
    </location>
</feature>
<dbReference type="PANTHER" id="PTHR28079:SF1">
    <property type="entry name" value="RNA POLYMERASE I-SPECIFIC TRANSCRIPTION INITIATION FACTOR RRN5"/>
    <property type="match status" value="1"/>
</dbReference>
<feature type="non-terminal residue" evidence="2">
    <location>
        <position position="930"/>
    </location>
</feature>
<protein>
    <recommendedName>
        <fullName evidence="4">Myb-like domain-containing protein</fullName>
    </recommendedName>
</protein>
<dbReference type="GO" id="GO:0000182">
    <property type="term" value="F:rDNA binding"/>
    <property type="evidence" value="ECO:0007669"/>
    <property type="project" value="TreeGrafter"/>
</dbReference>
<feature type="region of interest" description="Disordered" evidence="1">
    <location>
        <begin position="459"/>
        <end position="556"/>
    </location>
</feature>
<reference evidence="2" key="1">
    <citation type="journal article" date="2021" name="J Fungi (Basel)">
        <title>Virulence traits and population genomics of the black yeast Aureobasidium melanogenum.</title>
        <authorList>
            <person name="Cernosa A."/>
            <person name="Sun X."/>
            <person name="Gostincar C."/>
            <person name="Fang C."/>
            <person name="Gunde-Cimerman N."/>
            <person name="Song Z."/>
        </authorList>
    </citation>
    <scope>NUCLEOTIDE SEQUENCE</scope>
    <source>
        <strain evidence="2">EXF-9911</strain>
    </source>
</reference>
<sequence>MSDIETDSGSVHDDEDPVKNTQGDSGSEYQGEEDDQSDDAADSVRSEHSETSNRSRKSGSPKKSKAKENSKSSITKSIKATYSDAYRDFYNAEVEELIHPQHSITQALQASEIGVAVWTPLEKEVLFRKVSALGKDDIKGISSAIRTKSETEVRQHLSLLDQGTIEGNVTKALPVFSAADVSPAFEVSKQSEELLEEYANGLAQYQTRSDQKREKKRHGDYWLLTEEVAQEVEEQVMARDESYKKSGLHDEAESEDDGEDDDLEDAKSDQEATNTGAESGQEDPKTDAEDEADASGEATARSQEPNQQSSEILKDLMVPAAELLDLPMWLRLSRLFMYQSSELGDSWNNIIASGHETPSMYHTAFQDFHNLTVSLTRRVVQATIFQTMTRLRARDKDQPSTRVTTTDVRAATDILDLQPNTRKFWASVPRKHGLRVYERGSKFSRGQSRAGVELSLEEAEERLGAGHTSVTTETDDNIMQTIEDDTEEDVLDPDRYYNDPELWTEASDTEDETPIDIPDIQHSDASDDDEATYHPTDDEEAQEAAKKKRHRKGKMERNFQRAHDAYLEAVDQEISRVQEVGMWDTLGVAPPNDIKNEEVEIPRQPVIKRRLSDTANWRDGFEYHSPWEIGFNTVQPEAFASMHKRGEHGRKRRRTAYDYLEQEGLIVLPQQAPGTTVVKKSTKPTQVDTNMQDAPTEETPHATIETFDDGVPRKKRPAPIHKALSRASSILSSSRALSRASSVREGSHDSFVSGRSAPTNLALLNRLTKRTPAQQIEEELRRAEEKRKAEETRRQVEGQVQEEKRKARAARKALSEEEKLALKRERQEEKNRKAQENRRNEQRRREKEEQEEKEKLAAEEERSVQEEKRKIREEKRRIREEEERAREQRRVAKTEKRKAKEAVGEDINTEQQGDATRSTRNKKAKRKSGF</sequence>
<feature type="compositionally biased region" description="Polar residues" evidence="1">
    <location>
        <begin position="301"/>
        <end position="311"/>
    </location>
</feature>
<dbReference type="InterPro" id="IPR001005">
    <property type="entry name" value="SANT/Myb"/>
</dbReference>
<feature type="region of interest" description="Disordered" evidence="1">
    <location>
        <begin position="235"/>
        <end position="311"/>
    </location>
</feature>
<evidence type="ECO:0000313" key="3">
    <source>
        <dbReference type="Proteomes" id="UP000779574"/>
    </source>
</evidence>
<feature type="region of interest" description="Disordered" evidence="1">
    <location>
        <begin position="675"/>
        <end position="699"/>
    </location>
</feature>
<feature type="compositionally biased region" description="Acidic residues" evidence="1">
    <location>
        <begin position="252"/>
        <end position="264"/>
    </location>
</feature>
<feature type="compositionally biased region" description="Basic and acidic residues" evidence="1">
    <location>
        <begin position="519"/>
        <end position="536"/>
    </location>
</feature>
<feature type="compositionally biased region" description="Basic and acidic residues" evidence="1">
    <location>
        <begin position="236"/>
        <end position="251"/>
    </location>
</feature>
<reference evidence="2" key="2">
    <citation type="submission" date="2021-08" db="EMBL/GenBank/DDBJ databases">
        <authorList>
            <person name="Gostincar C."/>
            <person name="Sun X."/>
            <person name="Song Z."/>
            <person name="Gunde-Cimerman N."/>
        </authorList>
    </citation>
    <scope>NUCLEOTIDE SEQUENCE</scope>
    <source>
        <strain evidence="2">EXF-9911</strain>
    </source>
</reference>
<proteinExistence type="predicted"/>
<dbReference type="OrthoDB" id="2240312at2759"/>
<dbReference type="PANTHER" id="PTHR28079">
    <property type="entry name" value="RNA POLYMERASE I-SPECIFIC TRANSCRIPTION INITIATION FACTOR RRN5"/>
    <property type="match status" value="1"/>
</dbReference>